<name>E6QHB2_9ZZZZ</name>
<organism evidence="1">
    <name type="scientific">mine drainage metagenome</name>
    <dbReference type="NCBI Taxonomy" id="410659"/>
    <lineage>
        <taxon>unclassified sequences</taxon>
        <taxon>metagenomes</taxon>
        <taxon>ecological metagenomes</taxon>
    </lineage>
</organism>
<dbReference type="AlphaFoldDB" id="E6QHB2"/>
<evidence type="ECO:0000313" key="1">
    <source>
        <dbReference type="EMBL" id="CBI06626.1"/>
    </source>
</evidence>
<comment type="caution">
    <text evidence="1">The sequence shown here is derived from an EMBL/GenBank/DDBJ whole genome shotgun (WGS) entry which is preliminary data.</text>
</comment>
<sequence length="63" mass="6780">MERQAATAGNARDKSFLTAPIPLTLSVKEAVRYAGLSQNALYDAIAAGWERHPGFDPFPVSGF</sequence>
<dbReference type="EMBL" id="CABQ01000001">
    <property type="protein sequence ID" value="CBI06626.1"/>
    <property type="molecule type" value="Genomic_DNA"/>
</dbReference>
<gene>
    <name evidence="1" type="ORF">CARN6_2730</name>
</gene>
<proteinExistence type="predicted"/>
<protein>
    <submittedName>
        <fullName evidence="1">Uncharacterized protein</fullName>
    </submittedName>
</protein>
<accession>E6QHB2</accession>
<reference evidence="1" key="1">
    <citation type="submission" date="2009-10" db="EMBL/GenBank/DDBJ databases">
        <title>Diversity of trophic interactions inside an arsenic-rich microbial ecosystem.</title>
        <authorList>
            <person name="Bertin P.N."/>
            <person name="Heinrich-Salmeron A."/>
            <person name="Pelletier E."/>
            <person name="Goulhen-Chollet F."/>
            <person name="Arsene-Ploetze F."/>
            <person name="Gallien S."/>
            <person name="Calteau A."/>
            <person name="Vallenet D."/>
            <person name="Casiot C."/>
            <person name="Chane-Woon-Ming B."/>
            <person name="Giloteaux L."/>
            <person name="Barakat M."/>
            <person name="Bonnefoy V."/>
            <person name="Bruneel O."/>
            <person name="Chandler M."/>
            <person name="Cleiss J."/>
            <person name="Duran R."/>
            <person name="Elbaz-Poulichet F."/>
            <person name="Fonknechten N."/>
            <person name="Lauga B."/>
            <person name="Mornico D."/>
            <person name="Ortet P."/>
            <person name="Schaeffer C."/>
            <person name="Siguier P."/>
            <person name="Alexander Thil Smith A."/>
            <person name="Van Dorsselaer A."/>
            <person name="Weissenbach J."/>
            <person name="Medigue C."/>
            <person name="Le Paslier D."/>
        </authorList>
    </citation>
    <scope>NUCLEOTIDE SEQUENCE</scope>
</reference>